<keyword evidence="2 4" id="KW-0479">Metal-binding</keyword>
<dbReference type="GeneID" id="28821324"/>
<dbReference type="KEGG" id="psco:LY89DRAFT_63897"/>
<proteinExistence type="inferred from homology"/>
<evidence type="ECO:0000256" key="5">
    <source>
        <dbReference type="RuleBase" id="RU003956"/>
    </source>
</evidence>
<keyword evidence="5" id="KW-0456">Lyase</keyword>
<dbReference type="SUPFAM" id="SSF53056">
    <property type="entry name" value="beta-carbonic anhydrase, cab"/>
    <property type="match status" value="1"/>
</dbReference>
<dbReference type="InterPro" id="IPR036874">
    <property type="entry name" value="Carbonic_anhydrase_sf"/>
</dbReference>
<feature type="binding site" evidence="4">
    <location>
        <position position="50"/>
    </location>
    <ligand>
        <name>Zn(2+)</name>
        <dbReference type="ChEBI" id="CHEBI:29105"/>
    </ligand>
</feature>
<feature type="binding site" evidence="4">
    <location>
        <position position="52"/>
    </location>
    <ligand>
        <name>Zn(2+)</name>
        <dbReference type="ChEBI" id="CHEBI:29105"/>
    </ligand>
</feature>
<dbReference type="Pfam" id="PF00484">
    <property type="entry name" value="Pro_CA"/>
    <property type="match status" value="1"/>
</dbReference>
<protein>
    <recommendedName>
        <fullName evidence="5">Carbonic anhydrase</fullName>
        <ecNumber evidence="5">4.2.1.1</ecNumber>
    </recommendedName>
    <alternativeName>
        <fullName evidence="5">Carbonate dehydratase</fullName>
    </alternativeName>
</protein>
<dbReference type="GO" id="GO:0004089">
    <property type="term" value="F:carbonate dehydratase activity"/>
    <property type="evidence" value="ECO:0007669"/>
    <property type="project" value="UniProtKB-UniRule"/>
</dbReference>
<feature type="binding site" evidence="4">
    <location>
        <position position="102"/>
    </location>
    <ligand>
        <name>Zn(2+)</name>
        <dbReference type="ChEBI" id="CHEBI:29105"/>
    </ligand>
</feature>
<sequence length="182" mass="20090">MSNPTPAQRLESILSRNEEYAETYKAPGKLMDGIEKRKKSGAKSMVIIACADPRVHPMEYLDLNRGEAAILRNAGGRTQGVIRSLLVLDALGDVGTVVVVHHTDCGTSQFGEKGEDEFQHRIEEKHPGLAEDHHGCWGAINDPYKTIVEDVDFLKSFPTIAENMEVFGLVLDTFTGKLKQIV</sequence>
<dbReference type="GO" id="GO:0008270">
    <property type="term" value="F:zinc ion binding"/>
    <property type="evidence" value="ECO:0007669"/>
    <property type="project" value="UniProtKB-UniRule"/>
</dbReference>
<comment type="cofactor">
    <cofactor evidence="4">
        <name>Zn(2+)</name>
        <dbReference type="ChEBI" id="CHEBI:29105"/>
    </cofactor>
    <text evidence="4">Binds 1 zinc ion per subunit.</text>
</comment>
<dbReference type="PANTHER" id="PTHR43175:SF3">
    <property type="entry name" value="CARBON DISULFIDE HYDROLASE"/>
    <property type="match status" value="1"/>
</dbReference>
<reference evidence="6 7" key="1">
    <citation type="submission" date="2015-10" db="EMBL/GenBank/DDBJ databases">
        <title>Full genome of DAOMC 229536 Phialocephala scopiformis, a fungal endophyte of spruce producing the potent anti-insectan compound rugulosin.</title>
        <authorList>
            <consortium name="DOE Joint Genome Institute"/>
            <person name="Walker A.K."/>
            <person name="Frasz S.L."/>
            <person name="Seifert K.A."/>
            <person name="Miller J.D."/>
            <person name="Mondo S.J."/>
            <person name="Labutti K."/>
            <person name="Lipzen A."/>
            <person name="Dockter R."/>
            <person name="Kennedy M."/>
            <person name="Grigoriev I.V."/>
            <person name="Spatafora J.W."/>
        </authorList>
    </citation>
    <scope>NUCLEOTIDE SEQUENCE [LARGE SCALE GENOMIC DNA]</scope>
    <source>
        <strain evidence="6 7">CBS 120377</strain>
    </source>
</reference>
<evidence type="ECO:0000256" key="1">
    <source>
        <dbReference type="ARBA" id="ARBA00006217"/>
    </source>
</evidence>
<feature type="binding site" evidence="4">
    <location>
        <position position="105"/>
    </location>
    <ligand>
        <name>Zn(2+)</name>
        <dbReference type="ChEBI" id="CHEBI:29105"/>
    </ligand>
</feature>
<dbReference type="SMART" id="SM00947">
    <property type="entry name" value="Pro_CA"/>
    <property type="match status" value="1"/>
</dbReference>
<evidence type="ECO:0000256" key="4">
    <source>
        <dbReference type="PIRSR" id="PIRSR601765-1"/>
    </source>
</evidence>
<evidence type="ECO:0000313" key="7">
    <source>
        <dbReference type="Proteomes" id="UP000070700"/>
    </source>
</evidence>
<dbReference type="InParanoid" id="A0A194X9B4"/>
<gene>
    <name evidence="6" type="ORF">LY89DRAFT_63897</name>
</gene>
<dbReference type="Gene3D" id="3.40.1050.10">
    <property type="entry name" value="Carbonic anhydrase"/>
    <property type="match status" value="1"/>
</dbReference>
<evidence type="ECO:0000256" key="3">
    <source>
        <dbReference type="ARBA" id="ARBA00022833"/>
    </source>
</evidence>
<dbReference type="EMBL" id="KQ947415">
    <property type="protein sequence ID" value="KUJ16760.1"/>
    <property type="molecule type" value="Genomic_DNA"/>
</dbReference>
<comment type="catalytic activity">
    <reaction evidence="5">
        <text>hydrogencarbonate + H(+) = CO2 + H2O</text>
        <dbReference type="Rhea" id="RHEA:10748"/>
        <dbReference type="ChEBI" id="CHEBI:15377"/>
        <dbReference type="ChEBI" id="CHEBI:15378"/>
        <dbReference type="ChEBI" id="CHEBI:16526"/>
        <dbReference type="ChEBI" id="CHEBI:17544"/>
        <dbReference type="EC" id="4.2.1.1"/>
    </reaction>
</comment>
<comment type="similarity">
    <text evidence="1 5">Belongs to the beta-class carbonic anhydrase family.</text>
</comment>
<dbReference type="PANTHER" id="PTHR43175">
    <property type="entry name" value="CARBONIC ANHYDRASE"/>
    <property type="match status" value="1"/>
</dbReference>
<keyword evidence="3 4" id="KW-0862">Zinc</keyword>
<evidence type="ECO:0000313" key="6">
    <source>
        <dbReference type="EMBL" id="KUJ16760.1"/>
    </source>
</evidence>
<dbReference type="Proteomes" id="UP000070700">
    <property type="component" value="Unassembled WGS sequence"/>
</dbReference>
<dbReference type="InterPro" id="IPR001765">
    <property type="entry name" value="Carbonic_anhydrase"/>
</dbReference>
<keyword evidence="7" id="KW-1185">Reference proteome</keyword>
<name>A0A194X9B4_MOLSC</name>
<accession>A0A194X9B4</accession>
<dbReference type="STRING" id="149040.A0A194X9B4"/>
<organism evidence="6 7">
    <name type="scientific">Mollisia scopiformis</name>
    <name type="common">Conifer needle endophyte fungus</name>
    <name type="synonym">Phialocephala scopiformis</name>
    <dbReference type="NCBI Taxonomy" id="149040"/>
    <lineage>
        <taxon>Eukaryota</taxon>
        <taxon>Fungi</taxon>
        <taxon>Dikarya</taxon>
        <taxon>Ascomycota</taxon>
        <taxon>Pezizomycotina</taxon>
        <taxon>Leotiomycetes</taxon>
        <taxon>Helotiales</taxon>
        <taxon>Mollisiaceae</taxon>
        <taxon>Mollisia</taxon>
    </lineage>
</organism>
<evidence type="ECO:0000256" key="2">
    <source>
        <dbReference type="ARBA" id="ARBA00022723"/>
    </source>
</evidence>
<dbReference type="EC" id="4.2.1.1" evidence="5"/>
<comment type="function">
    <text evidence="5">Reversible hydration of carbon dioxide.</text>
</comment>
<dbReference type="RefSeq" id="XP_018071115.1">
    <property type="nucleotide sequence ID" value="XM_018211598.1"/>
</dbReference>
<dbReference type="AlphaFoldDB" id="A0A194X9B4"/>
<dbReference type="OrthoDB" id="10248475at2759"/>